<gene>
    <name evidence="1" type="ORF">GCM10011430_25450</name>
</gene>
<protein>
    <submittedName>
        <fullName evidence="1">Uncharacterized protein</fullName>
    </submittedName>
</protein>
<accession>A0A8J3B1I6</accession>
<comment type="caution">
    <text evidence="1">The sequence shown here is derived from an EMBL/GenBank/DDBJ whole genome shotgun (WGS) entry which is preliminary data.</text>
</comment>
<organism evidence="1 2">
    <name type="scientific">Oxalicibacterium solurbis</name>
    <dbReference type="NCBI Taxonomy" id="69280"/>
    <lineage>
        <taxon>Bacteria</taxon>
        <taxon>Pseudomonadati</taxon>
        <taxon>Pseudomonadota</taxon>
        <taxon>Betaproteobacteria</taxon>
        <taxon>Burkholderiales</taxon>
        <taxon>Oxalobacteraceae</taxon>
        <taxon>Oxalicibacterium</taxon>
    </lineage>
</organism>
<reference evidence="1" key="2">
    <citation type="submission" date="2020-09" db="EMBL/GenBank/DDBJ databases">
        <authorList>
            <person name="Sun Q."/>
            <person name="Sedlacek I."/>
        </authorList>
    </citation>
    <scope>NUCLEOTIDE SEQUENCE</scope>
    <source>
        <strain evidence="1">CCM 7664</strain>
    </source>
</reference>
<evidence type="ECO:0000313" key="1">
    <source>
        <dbReference type="EMBL" id="GGI55371.1"/>
    </source>
</evidence>
<dbReference type="AlphaFoldDB" id="A0A8J3B1I6"/>
<name>A0A8J3B1I6_9BURK</name>
<dbReference type="EMBL" id="BMDP01000004">
    <property type="protein sequence ID" value="GGI55371.1"/>
    <property type="molecule type" value="Genomic_DNA"/>
</dbReference>
<dbReference type="RefSeq" id="WP_188422448.1">
    <property type="nucleotide sequence ID" value="NZ_BMDP01000004.1"/>
</dbReference>
<evidence type="ECO:0000313" key="2">
    <source>
        <dbReference type="Proteomes" id="UP000627205"/>
    </source>
</evidence>
<keyword evidence="2" id="KW-1185">Reference proteome</keyword>
<sequence length="153" mass="17797">MWSTDSPIYSNVRHPLGTELDNSEFLRRYARRLLRDARSDEPSRTLPVLRRIVAARVTPEIRLTELHAVRATLQLKHVLHGLARELGFSSWEACKREIDNRPPAVLDRYRLELGMFGDYEQNWFANERTAIDWQRENGGYLVKVGRQVVAILA</sequence>
<dbReference type="Proteomes" id="UP000627205">
    <property type="component" value="Unassembled WGS sequence"/>
</dbReference>
<proteinExistence type="predicted"/>
<reference evidence="1" key="1">
    <citation type="journal article" date="2014" name="Int. J. Syst. Evol. Microbiol.">
        <title>Complete genome sequence of Corynebacterium casei LMG S-19264T (=DSM 44701T), isolated from a smear-ripened cheese.</title>
        <authorList>
            <consortium name="US DOE Joint Genome Institute (JGI-PGF)"/>
            <person name="Walter F."/>
            <person name="Albersmeier A."/>
            <person name="Kalinowski J."/>
            <person name="Ruckert C."/>
        </authorList>
    </citation>
    <scope>NUCLEOTIDE SEQUENCE</scope>
    <source>
        <strain evidence="1">CCM 7664</strain>
    </source>
</reference>